<dbReference type="PROSITE" id="PS50088">
    <property type="entry name" value="ANK_REPEAT"/>
    <property type="match status" value="2"/>
</dbReference>
<reference evidence="5" key="1">
    <citation type="submission" date="2025-08" db="UniProtKB">
        <authorList>
            <consortium name="RefSeq"/>
        </authorList>
    </citation>
    <scope>IDENTIFICATION</scope>
</reference>
<gene>
    <name evidence="5" type="primary">LOC115219775</name>
</gene>
<dbReference type="Pfam" id="PF12796">
    <property type="entry name" value="Ank_2"/>
    <property type="match status" value="1"/>
</dbReference>
<evidence type="ECO:0000256" key="1">
    <source>
        <dbReference type="ARBA" id="ARBA00022737"/>
    </source>
</evidence>
<dbReference type="PROSITE" id="PS50297">
    <property type="entry name" value="ANK_REP_REGION"/>
    <property type="match status" value="2"/>
</dbReference>
<name>A0A6P7T6K2_9MOLL</name>
<evidence type="ECO:0000313" key="5">
    <source>
        <dbReference type="RefSeq" id="XP_029645892.1"/>
    </source>
</evidence>
<dbReference type="SMART" id="SM00248">
    <property type="entry name" value="ANK"/>
    <property type="match status" value="2"/>
</dbReference>
<evidence type="ECO:0000313" key="4">
    <source>
        <dbReference type="Proteomes" id="UP000515154"/>
    </source>
</evidence>
<dbReference type="AlphaFoldDB" id="A0A6P7T6K2"/>
<feature type="repeat" description="ANK" evidence="3">
    <location>
        <begin position="64"/>
        <end position="96"/>
    </location>
</feature>
<protein>
    <submittedName>
        <fullName evidence="5">Ankyrin repeat domain-containing protein 45-like</fullName>
    </submittedName>
</protein>
<feature type="repeat" description="ANK" evidence="3">
    <location>
        <begin position="97"/>
        <end position="129"/>
    </location>
</feature>
<keyword evidence="1" id="KW-0677">Repeat</keyword>
<evidence type="ECO:0000256" key="3">
    <source>
        <dbReference type="PROSITE-ProRule" id="PRU00023"/>
    </source>
</evidence>
<dbReference type="InterPro" id="IPR036770">
    <property type="entry name" value="Ankyrin_rpt-contain_sf"/>
</dbReference>
<dbReference type="Gene3D" id="1.25.40.20">
    <property type="entry name" value="Ankyrin repeat-containing domain"/>
    <property type="match status" value="2"/>
</dbReference>
<accession>A0A6P7T6K2</accession>
<proteinExistence type="predicted"/>
<dbReference type="SUPFAM" id="SSF48403">
    <property type="entry name" value="Ankyrin repeat"/>
    <property type="match status" value="1"/>
</dbReference>
<dbReference type="InterPro" id="IPR050776">
    <property type="entry name" value="Ank_Repeat/CDKN_Inhibitor"/>
</dbReference>
<dbReference type="KEGG" id="osn:115219775"/>
<dbReference type="InterPro" id="IPR002110">
    <property type="entry name" value="Ankyrin_rpt"/>
</dbReference>
<evidence type="ECO:0000256" key="2">
    <source>
        <dbReference type="ARBA" id="ARBA00023043"/>
    </source>
</evidence>
<keyword evidence="4" id="KW-1185">Reference proteome</keyword>
<dbReference type="SUPFAM" id="SSF100934">
    <property type="entry name" value="Heat shock protein 70kD (HSP70), C-terminal subdomain"/>
    <property type="match status" value="1"/>
</dbReference>
<organism evidence="4 5">
    <name type="scientific">Octopus sinensis</name>
    <name type="common">East Asian common octopus</name>
    <dbReference type="NCBI Taxonomy" id="2607531"/>
    <lineage>
        <taxon>Eukaryota</taxon>
        <taxon>Metazoa</taxon>
        <taxon>Spiralia</taxon>
        <taxon>Lophotrochozoa</taxon>
        <taxon>Mollusca</taxon>
        <taxon>Cephalopoda</taxon>
        <taxon>Coleoidea</taxon>
        <taxon>Octopodiformes</taxon>
        <taxon>Octopoda</taxon>
        <taxon>Incirrata</taxon>
        <taxon>Octopodidae</taxon>
        <taxon>Octopus</taxon>
    </lineage>
</organism>
<dbReference type="RefSeq" id="XP_029645892.1">
    <property type="nucleotide sequence ID" value="XM_029790032.2"/>
</dbReference>
<dbReference type="Gene3D" id="1.20.1270.10">
    <property type="match status" value="1"/>
</dbReference>
<keyword evidence="2 3" id="KW-0040">ANK repeat</keyword>
<dbReference type="PANTHER" id="PTHR24201">
    <property type="entry name" value="ANK_REP_REGION DOMAIN-CONTAINING PROTEIN"/>
    <property type="match status" value="1"/>
</dbReference>
<dbReference type="Proteomes" id="UP000515154">
    <property type="component" value="Linkage group LG1"/>
</dbReference>
<sequence length="234" mass="25989">MMKKITEDVEVTEEVSTSEIYVSPDETPITHCILHNSVKILVDTLNDEENEMLVPPLLNERNATGKSPLELCAILGRTDIMRELLSKGADVNLANCEGYTPAHYASAWGQVAVLKILTEFGADLTITNIRSESPKDIAQRYGKVECIDFIDWAFAKESLLARIKAIQDVLIEPEKKPSREEKNLIINSCKEKLAWVENTPTATTQEFISQQVALDTALSAVLSKVTKNLNKSTV</sequence>
<dbReference type="InterPro" id="IPR029048">
    <property type="entry name" value="HSP70_C_sf"/>
</dbReference>